<evidence type="ECO:0000256" key="1">
    <source>
        <dbReference type="ARBA" id="ARBA00002578"/>
    </source>
</evidence>
<evidence type="ECO:0000313" key="12">
    <source>
        <dbReference type="Proteomes" id="UP000298381"/>
    </source>
</evidence>
<feature type="transmembrane region" description="Helical" evidence="10">
    <location>
        <begin position="45"/>
        <end position="67"/>
    </location>
</feature>
<dbReference type="PANTHER" id="PTHR30065:SF1">
    <property type="entry name" value="SURFACE PRESENTATION OF ANTIGENS PROTEIN SPAR"/>
    <property type="match status" value="1"/>
</dbReference>
<evidence type="ECO:0000256" key="4">
    <source>
        <dbReference type="ARBA" id="ARBA00022475"/>
    </source>
</evidence>
<gene>
    <name evidence="11" type="primary">fliR</name>
    <name evidence="11" type="ORF">E4100_06620</name>
</gene>
<comment type="function">
    <text evidence="1 10">Role in flagellar biosynthesis.</text>
</comment>
<proteinExistence type="inferred from homology"/>
<keyword evidence="8 10" id="KW-0975">Bacterial flagellum</keyword>
<comment type="subcellular location">
    <subcellularLocation>
        <location evidence="10">Cell membrane</location>
        <topology evidence="10">Multi-pass membrane protein</topology>
    </subcellularLocation>
    <subcellularLocation>
        <location evidence="10">Bacterial flagellum basal body</location>
    </subcellularLocation>
</comment>
<dbReference type="PANTHER" id="PTHR30065">
    <property type="entry name" value="FLAGELLAR BIOSYNTHETIC PROTEIN FLIR"/>
    <property type="match status" value="1"/>
</dbReference>
<keyword evidence="7 10" id="KW-0472">Membrane</keyword>
<dbReference type="GO" id="GO:0006605">
    <property type="term" value="P:protein targeting"/>
    <property type="evidence" value="ECO:0007669"/>
    <property type="project" value="UniProtKB-UniRule"/>
</dbReference>
<feature type="transmembrane region" description="Helical" evidence="10">
    <location>
        <begin position="178"/>
        <end position="196"/>
    </location>
</feature>
<feature type="transmembrane region" description="Helical" evidence="10">
    <location>
        <begin position="120"/>
        <end position="139"/>
    </location>
</feature>
<evidence type="ECO:0000256" key="10">
    <source>
        <dbReference type="RuleBase" id="RU362071"/>
    </source>
</evidence>
<dbReference type="NCBIfam" id="TIGR01400">
    <property type="entry name" value="fliR"/>
    <property type="match status" value="1"/>
</dbReference>
<reference evidence="11 12" key="1">
    <citation type="submission" date="2019-03" db="EMBL/GenBank/DDBJ databases">
        <title>Draft genome sequence data and analysis of a Fermenting Bacterium, Soehngenia longevitae strain 1933PT, isolated from petroleum reservoir in Azerbaijan.</title>
        <authorList>
            <person name="Grouzdev D.S."/>
            <person name="Bidzhieva S.K."/>
            <person name="Sokolova D.S."/>
            <person name="Tourova T.P."/>
            <person name="Poltaraus A.B."/>
            <person name="Nazina T.N."/>
        </authorList>
    </citation>
    <scope>NUCLEOTIDE SEQUENCE [LARGE SCALE GENOMIC DNA]</scope>
    <source>
        <strain evidence="11 12">1933P</strain>
    </source>
</reference>
<evidence type="ECO:0000256" key="9">
    <source>
        <dbReference type="NCBIfam" id="TIGR01400"/>
    </source>
</evidence>
<feature type="transmembrane region" description="Helical" evidence="10">
    <location>
        <begin position="7"/>
        <end position="25"/>
    </location>
</feature>
<evidence type="ECO:0000256" key="5">
    <source>
        <dbReference type="ARBA" id="ARBA00022692"/>
    </source>
</evidence>
<dbReference type="GO" id="GO:0044780">
    <property type="term" value="P:bacterial-type flagellum assembly"/>
    <property type="evidence" value="ECO:0007669"/>
    <property type="project" value="UniProtKB-UniRule"/>
</dbReference>
<dbReference type="RefSeq" id="WP_135271248.1">
    <property type="nucleotide sequence ID" value="NZ_SRIB01000008.1"/>
</dbReference>
<feature type="transmembrane region" description="Helical" evidence="10">
    <location>
        <begin position="79"/>
        <end position="100"/>
    </location>
</feature>
<dbReference type="GO" id="GO:0009425">
    <property type="term" value="C:bacterial-type flagellum basal body"/>
    <property type="evidence" value="ECO:0007669"/>
    <property type="project" value="UniProtKB-SubCell"/>
</dbReference>
<evidence type="ECO:0000256" key="3">
    <source>
        <dbReference type="ARBA" id="ARBA00021717"/>
    </source>
</evidence>
<evidence type="ECO:0000256" key="2">
    <source>
        <dbReference type="ARBA" id="ARBA00009772"/>
    </source>
</evidence>
<evidence type="ECO:0000256" key="7">
    <source>
        <dbReference type="ARBA" id="ARBA00023136"/>
    </source>
</evidence>
<feature type="transmembrane region" description="Helical" evidence="10">
    <location>
        <begin position="208"/>
        <end position="229"/>
    </location>
</feature>
<sequence>MNIELQKAILILIRITSFIVISPAFSLRGLPNTMKVGLSAALTVFAYSSVVEFIPVANMFLFFIYAIKETLIGLAMGYVTNLVFTACEMAGQLIDFQAGFTMATVYDPITGNSVSNYGKAYYWIAIAALFLLDMHHYMIMGMIESFKLIPLGTYLIDGLEIEMVVNIFGTMFETALNFAAPMIIVLLVSDAVLGIISRTVPQINVFMLGMPVKALVSFVVFLVSISFVLSRSGEIVGQIPYYFKGFMNIIGK</sequence>
<keyword evidence="5 10" id="KW-0812">Transmembrane</keyword>
<evidence type="ECO:0000313" key="11">
    <source>
        <dbReference type="EMBL" id="TFZ39932.1"/>
    </source>
</evidence>
<keyword evidence="12" id="KW-1185">Reference proteome</keyword>
<name>A0A4Z0D5H7_9FIRM</name>
<dbReference type="EMBL" id="SRIB01000008">
    <property type="protein sequence ID" value="TFZ39932.1"/>
    <property type="molecule type" value="Genomic_DNA"/>
</dbReference>
<accession>A0A4Z0D5H7</accession>
<dbReference type="InterPro" id="IPR002010">
    <property type="entry name" value="T3SS_IM_R"/>
</dbReference>
<dbReference type="GO" id="GO:0005886">
    <property type="term" value="C:plasma membrane"/>
    <property type="evidence" value="ECO:0007669"/>
    <property type="project" value="UniProtKB-SubCell"/>
</dbReference>
<dbReference type="PRINTS" id="PR00953">
    <property type="entry name" value="TYPE3IMRPROT"/>
</dbReference>
<keyword evidence="11" id="KW-0282">Flagellum</keyword>
<dbReference type="Proteomes" id="UP000298381">
    <property type="component" value="Unassembled WGS sequence"/>
</dbReference>
<keyword evidence="6 10" id="KW-1133">Transmembrane helix</keyword>
<dbReference type="AlphaFoldDB" id="A0A4Z0D5H7"/>
<comment type="similarity">
    <text evidence="2 10">Belongs to the FliR/MopE/SpaR family.</text>
</comment>
<dbReference type="InterPro" id="IPR006303">
    <property type="entry name" value="FliR"/>
</dbReference>
<organism evidence="11 12">
    <name type="scientific">Soehngenia longivitae</name>
    <dbReference type="NCBI Taxonomy" id="2562294"/>
    <lineage>
        <taxon>Bacteria</taxon>
        <taxon>Bacillati</taxon>
        <taxon>Bacillota</taxon>
        <taxon>Tissierellia</taxon>
        <taxon>Tissierellales</taxon>
        <taxon>Tissierellaceae</taxon>
        <taxon>Soehngenia</taxon>
    </lineage>
</organism>
<evidence type="ECO:0000256" key="8">
    <source>
        <dbReference type="ARBA" id="ARBA00023143"/>
    </source>
</evidence>
<keyword evidence="4 10" id="KW-1003">Cell membrane</keyword>
<keyword evidence="11" id="KW-0966">Cell projection</keyword>
<dbReference type="Pfam" id="PF01311">
    <property type="entry name" value="Bac_export_1"/>
    <property type="match status" value="1"/>
</dbReference>
<protein>
    <recommendedName>
        <fullName evidence="3 9">Flagellar biosynthetic protein FliR</fullName>
    </recommendedName>
</protein>
<comment type="caution">
    <text evidence="11">The sequence shown here is derived from an EMBL/GenBank/DDBJ whole genome shotgun (WGS) entry which is preliminary data.</text>
</comment>
<dbReference type="OrthoDB" id="9807748at2"/>
<keyword evidence="11" id="KW-0969">Cilium</keyword>
<evidence type="ECO:0000256" key="6">
    <source>
        <dbReference type="ARBA" id="ARBA00022989"/>
    </source>
</evidence>